<accession>A0A1R4FKE3</accession>
<organism evidence="3 4">
    <name type="scientific">Agrococcus casei LMG 22410</name>
    <dbReference type="NCBI Taxonomy" id="1255656"/>
    <lineage>
        <taxon>Bacteria</taxon>
        <taxon>Bacillati</taxon>
        <taxon>Actinomycetota</taxon>
        <taxon>Actinomycetes</taxon>
        <taxon>Micrococcales</taxon>
        <taxon>Microbacteriaceae</taxon>
        <taxon>Agrococcus</taxon>
    </lineage>
</organism>
<feature type="region of interest" description="Disordered" evidence="1">
    <location>
        <begin position="1"/>
        <end position="102"/>
    </location>
</feature>
<keyword evidence="2" id="KW-0472">Membrane</keyword>
<feature type="transmembrane region" description="Helical" evidence="2">
    <location>
        <begin position="107"/>
        <end position="135"/>
    </location>
</feature>
<sequence>MSDNFPGDQPPSAPPPGQQWNPNQQGQPNPQGSQQNPYGQQQPQYGQQPGPYQQGQPTGQHPSQPTPYPHGAIPGQPQPGQPQPGQAGYGQPGGAQQPGEKPKKKRLGLILGISIPVALVLILGIIAAIAVPAWMKQNSIDEAVQTYNDQTAAWESTFTEDKLVGIESAFDGINPDSVASGSRAENPNGSDYQAPMEQCSQLDALTQLRSDLGDGAAPEQPSVEGAEGNPEYDAAVADYNSKSDRFAASGSLLSTLDSNVDRLKTLCAMQAEYASILDEHSVALAAVGERRSQLKNGDEYEVQVDDGTWTITCTSSSGCWKSDTSESRQKNHEAWVAAWVDHANASADFWSNNCPSEDVQADCDVWAEYYTERAKREQKIADALLVSPKQDLEKHEQSQYSMNNAIDDFNDWNDKNSPSSSSTENPLYTLADEWNQLTGEIVEARDAVLA</sequence>
<feature type="region of interest" description="Disordered" evidence="1">
    <location>
        <begin position="406"/>
        <end position="426"/>
    </location>
</feature>
<feature type="compositionally biased region" description="Polar residues" evidence="1">
    <location>
        <begin position="177"/>
        <end position="191"/>
    </location>
</feature>
<protein>
    <submittedName>
        <fullName evidence="3">Uncharacterized protein</fullName>
    </submittedName>
</protein>
<feature type="compositionally biased region" description="Polar residues" evidence="1">
    <location>
        <begin position="415"/>
        <end position="426"/>
    </location>
</feature>
<name>A0A1R4FKE3_9MICO</name>
<dbReference type="RefSeq" id="WP_143244651.1">
    <property type="nucleotide sequence ID" value="NZ_FUHU01000026.1"/>
</dbReference>
<keyword evidence="2" id="KW-1133">Transmembrane helix</keyword>
<evidence type="ECO:0000256" key="2">
    <source>
        <dbReference type="SAM" id="Phobius"/>
    </source>
</evidence>
<dbReference type="AlphaFoldDB" id="A0A1R4FKE3"/>
<dbReference type="GeneID" id="303174285"/>
<feature type="region of interest" description="Disordered" evidence="1">
    <location>
        <begin position="175"/>
        <end position="194"/>
    </location>
</feature>
<keyword evidence="4" id="KW-1185">Reference proteome</keyword>
<evidence type="ECO:0000313" key="3">
    <source>
        <dbReference type="EMBL" id="SJM56405.1"/>
    </source>
</evidence>
<keyword evidence="2" id="KW-0812">Transmembrane</keyword>
<evidence type="ECO:0000313" key="4">
    <source>
        <dbReference type="Proteomes" id="UP000195787"/>
    </source>
</evidence>
<proteinExistence type="predicted"/>
<dbReference type="Proteomes" id="UP000195787">
    <property type="component" value="Unassembled WGS sequence"/>
</dbReference>
<feature type="compositionally biased region" description="Pro residues" evidence="1">
    <location>
        <begin position="8"/>
        <end position="17"/>
    </location>
</feature>
<dbReference type="EMBL" id="FUHU01000026">
    <property type="protein sequence ID" value="SJM56405.1"/>
    <property type="molecule type" value="Genomic_DNA"/>
</dbReference>
<feature type="compositionally biased region" description="Low complexity" evidence="1">
    <location>
        <begin position="18"/>
        <end position="60"/>
    </location>
</feature>
<reference evidence="3 4" key="1">
    <citation type="submission" date="2017-02" db="EMBL/GenBank/DDBJ databases">
        <authorList>
            <person name="Peterson S.W."/>
        </authorList>
    </citation>
    <scope>NUCLEOTIDE SEQUENCE [LARGE SCALE GENOMIC DNA]</scope>
    <source>
        <strain evidence="3 4">LMG 22410</strain>
    </source>
</reference>
<gene>
    <name evidence="3" type="ORF">CZ674_04950</name>
</gene>
<evidence type="ECO:0000256" key="1">
    <source>
        <dbReference type="SAM" id="MobiDB-lite"/>
    </source>
</evidence>